<gene>
    <name evidence="1" type="ORF">JR316_003032</name>
</gene>
<organism evidence="1">
    <name type="scientific">Psilocybe cubensis</name>
    <name type="common">Psychedelic mushroom</name>
    <name type="synonym">Stropharia cubensis</name>
    <dbReference type="NCBI Taxonomy" id="181762"/>
    <lineage>
        <taxon>Eukaryota</taxon>
        <taxon>Fungi</taxon>
        <taxon>Dikarya</taxon>
        <taxon>Basidiomycota</taxon>
        <taxon>Agaricomycotina</taxon>
        <taxon>Agaricomycetes</taxon>
        <taxon>Agaricomycetidae</taxon>
        <taxon>Agaricales</taxon>
        <taxon>Agaricineae</taxon>
        <taxon>Strophariaceae</taxon>
        <taxon>Psilocybe</taxon>
    </lineage>
</organism>
<evidence type="ECO:0008006" key="2">
    <source>
        <dbReference type="Google" id="ProtNLM"/>
    </source>
</evidence>
<name>A0A8H7Y4F7_PSICU</name>
<comment type="caution">
    <text evidence="1">The sequence shown here is derived from an EMBL/GenBank/DDBJ whole genome shotgun (WGS) entry which is preliminary data.</text>
</comment>
<dbReference type="AlphaFoldDB" id="A0A8H7Y4F7"/>
<dbReference type="EMBL" id="JAFIQS010000003">
    <property type="protein sequence ID" value="KAG5170955.1"/>
    <property type="molecule type" value="Genomic_DNA"/>
</dbReference>
<sequence>MVSADATGEPQCKPLCCDAVVPSARSNGNVGLNCTPVGIVECGFNGQVDACCTRVVPSEAFKGTGPSSFIAKSPAPGEIRHMTIKLGAASHAHGWDSNAWQRRASIAPCTSTTTFIVNTKSNIRTCLRALHRTRVGVIVSALPSVHSTTATLLPH</sequence>
<proteinExistence type="predicted"/>
<protein>
    <recommendedName>
        <fullName evidence="2">Hydrophobin</fullName>
    </recommendedName>
</protein>
<reference evidence="1" key="1">
    <citation type="submission" date="2021-02" db="EMBL/GenBank/DDBJ databases">
        <title>Psilocybe cubensis genome.</title>
        <authorList>
            <person name="Mckernan K.J."/>
            <person name="Crawford S."/>
            <person name="Trippe A."/>
            <person name="Kane L.T."/>
            <person name="Mclaughlin S."/>
        </authorList>
    </citation>
    <scope>NUCLEOTIDE SEQUENCE [LARGE SCALE GENOMIC DNA]</scope>
    <source>
        <strain evidence="1">MGC-MH-2018</strain>
    </source>
</reference>
<evidence type="ECO:0000313" key="1">
    <source>
        <dbReference type="EMBL" id="KAG5170955.1"/>
    </source>
</evidence>
<accession>A0A8H7Y4F7</accession>